<name>A0AA95HC53_9GAMM</name>
<evidence type="ECO:0000256" key="6">
    <source>
        <dbReference type="ARBA" id="ARBA00047942"/>
    </source>
</evidence>
<dbReference type="SUPFAM" id="SSF53335">
    <property type="entry name" value="S-adenosyl-L-methionine-dependent methyltransferases"/>
    <property type="match status" value="1"/>
</dbReference>
<dbReference type="InterPro" id="IPR002941">
    <property type="entry name" value="DNA_methylase_N4/N6"/>
</dbReference>
<dbReference type="InterPro" id="IPR002295">
    <property type="entry name" value="N4/N6-MTase_EcoPI_Mod-like"/>
</dbReference>
<reference evidence="9" key="1">
    <citation type="journal article" date="2023" name="Int. J. Mol. Sci.">
        <title>Metagenomics Revealed a New Genus 'Candidatus Thiocaldithrix dubininis' gen. nov., sp. nov. and a New Species 'Candidatus Thiothrix putei' sp. nov. in the Family Thiotrichaceae, Some Members of Which Have Traits of Both Na+- and H+-Motive Energetics.</title>
        <authorList>
            <person name="Ravin N.V."/>
            <person name="Muntyan M.S."/>
            <person name="Smolyakov D.D."/>
            <person name="Rudenko T.S."/>
            <person name="Beletsky A.V."/>
            <person name="Mardanov A.V."/>
            <person name="Grabovich M.Y."/>
        </authorList>
    </citation>
    <scope>NUCLEOTIDE SEQUENCE</scope>
    <source>
        <strain evidence="9">GKL-02</strain>
    </source>
</reference>
<evidence type="ECO:0000313" key="9">
    <source>
        <dbReference type="EMBL" id="WGZ94536.1"/>
    </source>
</evidence>
<dbReference type="AlphaFoldDB" id="A0AA95HC53"/>
<dbReference type="GO" id="GO:0003677">
    <property type="term" value="F:DNA binding"/>
    <property type="evidence" value="ECO:0007669"/>
    <property type="project" value="InterPro"/>
</dbReference>
<accession>A0AA95HC53</accession>
<feature type="compositionally biased region" description="Basic and acidic residues" evidence="7">
    <location>
        <begin position="13"/>
        <end position="22"/>
    </location>
</feature>
<evidence type="ECO:0000256" key="4">
    <source>
        <dbReference type="ARBA" id="ARBA00022679"/>
    </source>
</evidence>
<dbReference type="GO" id="GO:0032259">
    <property type="term" value="P:methylation"/>
    <property type="evidence" value="ECO:0007669"/>
    <property type="project" value="UniProtKB-KW"/>
</dbReference>
<gene>
    <name evidence="9" type="ORF">QJT81_00690</name>
</gene>
<organism evidence="9">
    <name type="scientific">Candidatus Thiothrix putei</name>
    <dbReference type="NCBI Taxonomy" id="3080811"/>
    <lineage>
        <taxon>Bacteria</taxon>
        <taxon>Pseudomonadati</taxon>
        <taxon>Pseudomonadota</taxon>
        <taxon>Gammaproteobacteria</taxon>
        <taxon>Thiotrichales</taxon>
        <taxon>Thiotrichaceae</taxon>
        <taxon>Thiothrix</taxon>
    </lineage>
</organism>
<dbReference type="KEGG" id="tput:QJT81_00690"/>
<dbReference type="InterPro" id="IPR002052">
    <property type="entry name" value="DNA_methylase_N6_adenine_CS"/>
</dbReference>
<comment type="catalytic activity">
    <reaction evidence="6">
        <text>a 2'-deoxyadenosine in DNA + S-adenosyl-L-methionine = an N(6)-methyl-2'-deoxyadenosine in DNA + S-adenosyl-L-homocysteine + H(+)</text>
        <dbReference type="Rhea" id="RHEA:15197"/>
        <dbReference type="Rhea" id="RHEA-COMP:12418"/>
        <dbReference type="Rhea" id="RHEA-COMP:12419"/>
        <dbReference type="ChEBI" id="CHEBI:15378"/>
        <dbReference type="ChEBI" id="CHEBI:57856"/>
        <dbReference type="ChEBI" id="CHEBI:59789"/>
        <dbReference type="ChEBI" id="CHEBI:90615"/>
        <dbReference type="ChEBI" id="CHEBI:90616"/>
        <dbReference type="EC" id="2.1.1.72"/>
    </reaction>
</comment>
<dbReference type="PANTHER" id="PTHR13370:SF16">
    <property type="entry name" value="SITE-SPECIFIC DNA-METHYLTRANSFERASE (ADENINE-SPECIFIC)"/>
    <property type="match status" value="1"/>
</dbReference>
<keyword evidence="3 9" id="KW-0489">Methyltransferase</keyword>
<feature type="domain" description="DNA methylase N-4/N-6" evidence="8">
    <location>
        <begin position="204"/>
        <end position="527"/>
    </location>
</feature>
<keyword evidence="4 9" id="KW-0808">Transferase</keyword>
<dbReference type="GO" id="GO:0008170">
    <property type="term" value="F:N-methyltransferase activity"/>
    <property type="evidence" value="ECO:0007669"/>
    <property type="project" value="InterPro"/>
</dbReference>
<dbReference type="GO" id="GO:0005737">
    <property type="term" value="C:cytoplasm"/>
    <property type="evidence" value="ECO:0007669"/>
    <property type="project" value="TreeGrafter"/>
</dbReference>
<evidence type="ECO:0000256" key="1">
    <source>
        <dbReference type="ARBA" id="ARBA00006594"/>
    </source>
</evidence>
<dbReference type="PROSITE" id="PS00092">
    <property type="entry name" value="N6_MTASE"/>
    <property type="match status" value="1"/>
</dbReference>
<protein>
    <recommendedName>
        <fullName evidence="2">site-specific DNA-methyltransferase (adenine-specific)</fullName>
        <ecNumber evidence="2">2.1.1.72</ecNumber>
    </recommendedName>
</protein>
<dbReference type="Proteomes" id="UP001301326">
    <property type="component" value="Chromosome"/>
</dbReference>
<feature type="region of interest" description="Disordered" evidence="7">
    <location>
        <begin position="1"/>
        <end position="44"/>
    </location>
</feature>
<proteinExistence type="inferred from homology"/>
<dbReference type="REBASE" id="965875">
    <property type="entry name" value="M.TpuGKL02ORF690P"/>
</dbReference>
<dbReference type="Pfam" id="PF01555">
    <property type="entry name" value="N6_N4_Mtase"/>
    <property type="match status" value="1"/>
</dbReference>
<dbReference type="PANTHER" id="PTHR13370">
    <property type="entry name" value="RNA METHYLASE-RELATED"/>
    <property type="match status" value="1"/>
</dbReference>
<keyword evidence="5" id="KW-0949">S-adenosyl-L-methionine</keyword>
<evidence type="ECO:0000259" key="8">
    <source>
        <dbReference type="Pfam" id="PF01555"/>
    </source>
</evidence>
<evidence type="ECO:0000256" key="7">
    <source>
        <dbReference type="SAM" id="MobiDB-lite"/>
    </source>
</evidence>
<evidence type="ECO:0000256" key="5">
    <source>
        <dbReference type="ARBA" id="ARBA00022691"/>
    </source>
</evidence>
<evidence type="ECO:0000256" key="3">
    <source>
        <dbReference type="ARBA" id="ARBA00022603"/>
    </source>
</evidence>
<evidence type="ECO:0000256" key="2">
    <source>
        <dbReference type="ARBA" id="ARBA00011900"/>
    </source>
</evidence>
<sequence>MAKQPEPAQESSLYEHKQEAIQRPDVGVQEGFRDHKPPRQYRYDSSLSPELCWDETAGREFAEWLLMRITEAAEQGEAAVFAEALVWQGTGEKFRSIRECVARLQTLTQPFLNWTGKAERHQISVPTIPLFVHERHSTQGILNGLDSYRQAGTNLDLFGDPQLDISEKLEAYEHKGPWVNRMVLGDSLHVMNSLLEYEGMGGQVQMIYIDPPYGVKFGSNFQPFVRKRDVKHGADDEMIREPEMVKAYRDTWELGLHSYLTYLRDRLLLARELLTESGSVFVQISDENLHHVREVLDEVFGANNFLRVISFRKKSMPLGGAVLEEMNDYLIWYAKSKSSVKYNQLFQEVDLQGLYYWNKAVLPDGSLISLNRDQIANHSLIPDQGAVARLVSIRPPSFSANAVFPVKVDGKTYFPTKGGCWITNPEGMSRLVSQRRLTPSGSSLAYIYKKNDFPFSKVTTPWMDTGTGNFSEEKMYVVQTSYKVIQRCMLMTTDPGDLVLDPTCGSGTTAYVAEQWGRRWITCDTSRVPLALARQRLLTATFPWYELDQPSRGPIGGFVYTRKQNRKGEEIGGKVPRITLKSIANNEDPEMVTLVDKPEINNKITRVCGAFTVEATIQAANSLLHEQHAVDKSVAVQGNAGAYLDRMLEVLRKSERLQLPGNKQLLLDHVRALSAEDYEHLHAEATEKSDADKRIAIVFGAESGAISSELVFNAASEAVFMRFDALYFFGFAIQAKARELLEDRKKMRIPCTYVAVTPDVVMSDLLKTSKSSEIFSITGLPDIAFYKTSEKTPAKEPLYQVKLLGLDIFTPHNCATESIEANNLPCWMLDTDYNGMSFIARQVFFPKTAAWDNLQKSLKGRFADSVWDHLAGTESEAFRLGTRNRIAVKVIDERGNELMVVRDAADAR</sequence>
<dbReference type="PRINTS" id="PR00506">
    <property type="entry name" value="D21N6MTFRASE"/>
</dbReference>
<dbReference type="EC" id="2.1.1.72" evidence="2"/>
<dbReference type="EMBL" id="CP124756">
    <property type="protein sequence ID" value="WGZ94536.1"/>
    <property type="molecule type" value="Genomic_DNA"/>
</dbReference>
<comment type="similarity">
    <text evidence="1">Belongs to the N(4)/N(6)-methyltransferase family.</text>
</comment>
<reference evidence="9" key="2">
    <citation type="submission" date="2023-04" db="EMBL/GenBank/DDBJ databases">
        <authorList>
            <person name="Beletskiy A.V."/>
            <person name="Mardanov A.V."/>
            <person name="Ravin N.V."/>
        </authorList>
    </citation>
    <scope>NUCLEOTIDE SEQUENCE</scope>
    <source>
        <strain evidence="9">GKL-02</strain>
    </source>
</reference>
<dbReference type="InterPro" id="IPR029063">
    <property type="entry name" value="SAM-dependent_MTases_sf"/>
</dbReference>
<dbReference type="GO" id="GO:0009007">
    <property type="term" value="F:site-specific DNA-methyltransferase (adenine-specific) activity"/>
    <property type="evidence" value="ECO:0007669"/>
    <property type="project" value="UniProtKB-EC"/>
</dbReference>
<dbReference type="Gene3D" id="3.40.50.150">
    <property type="entry name" value="Vaccinia Virus protein VP39"/>
    <property type="match status" value="1"/>
</dbReference>